<feature type="transmembrane region" description="Helical" evidence="6">
    <location>
        <begin position="115"/>
        <end position="131"/>
    </location>
</feature>
<dbReference type="Gene3D" id="1.10.357.140">
    <property type="entry name" value="UbiA prenyltransferase"/>
    <property type="match status" value="1"/>
</dbReference>
<reference evidence="8" key="1">
    <citation type="submission" date="2015-12" db="EMBL/GenBank/DDBJ databases">
        <title>Complete genome sequence of Lutibacter profundus strain LP1.</title>
        <authorList>
            <person name="Wissuwa J."/>
            <person name="Le Moine Bauer S."/>
            <person name="Stokke R."/>
            <person name="Dahle H."/>
            <person name="Steen I.H."/>
        </authorList>
    </citation>
    <scope>NUCLEOTIDE SEQUENCE [LARGE SCALE GENOMIC DNA]</scope>
    <source>
        <strain evidence="8">LP1</strain>
    </source>
</reference>
<feature type="transmembrane region" description="Helical" evidence="6">
    <location>
        <begin position="224"/>
        <end position="244"/>
    </location>
</feature>
<dbReference type="InterPro" id="IPR044878">
    <property type="entry name" value="UbiA_sf"/>
</dbReference>
<evidence type="ECO:0000256" key="5">
    <source>
        <dbReference type="ARBA" id="ARBA00023136"/>
    </source>
</evidence>
<dbReference type="Proteomes" id="UP000059672">
    <property type="component" value="Chromosome"/>
</dbReference>
<dbReference type="EMBL" id="CP013355">
    <property type="protein sequence ID" value="AMC10064.1"/>
    <property type="molecule type" value="Genomic_DNA"/>
</dbReference>
<feature type="transmembrane region" description="Helical" evidence="6">
    <location>
        <begin position="42"/>
        <end position="61"/>
    </location>
</feature>
<dbReference type="InterPro" id="IPR050475">
    <property type="entry name" value="Prenyltransferase_related"/>
</dbReference>
<dbReference type="InterPro" id="IPR000537">
    <property type="entry name" value="UbiA_prenyltransferase"/>
</dbReference>
<dbReference type="STRING" id="1622118.Lupro_01805"/>
<feature type="transmembrane region" description="Helical" evidence="6">
    <location>
        <begin position="282"/>
        <end position="300"/>
    </location>
</feature>
<dbReference type="GO" id="GO:0016020">
    <property type="term" value="C:membrane"/>
    <property type="evidence" value="ECO:0007669"/>
    <property type="project" value="UniProtKB-SubCell"/>
</dbReference>
<keyword evidence="4 6" id="KW-1133">Transmembrane helix</keyword>
<feature type="transmembrane region" description="Helical" evidence="6">
    <location>
        <begin position="138"/>
        <end position="159"/>
    </location>
</feature>
<evidence type="ECO:0000313" key="8">
    <source>
        <dbReference type="Proteomes" id="UP000059672"/>
    </source>
</evidence>
<accession>A0A0X8G4S9</accession>
<dbReference type="Pfam" id="PF01040">
    <property type="entry name" value="UbiA"/>
    <property type="match status" value="1"/>
</dbReference>
<dbReference type="KEGG" id="lut:Lupro_01805"/>
<reference evidence="7 8" key="2">
    <citation type="journal article" date="2016" name="Int. J. Syst. Evol. Microbiol.">
        <title>Lutibacter profundi sp. nov., isolated from a deep-sea hydrothermal system on the Arctic Mid-Ocean Ridge and emended description of the genus Lutibacter.</title>
        <authorList>
            <person name="Le Moine Bauer S."/>
            <person name="Roalkvam I."/>
            <person name="Steen I.H."/>
            <person name="Dahle H."/>
        </authorList>
    </citation>
    <scope>NUCLEOTIDE SEQUENCE [LARGE SCALE GENOMIC DNA]</scope>
    <source>
        <strain evidence="7 8">LP1</strain>
    </source>
</reference>
<name>A0A0X8G4S9_9FLAO</name>
<dbReference type="Gene3D" id="1.20.120.1780">
    <property type="entry name" value="UbiA prenyltransferase"/>
    <property type="match status" value="1"/>
</dbReference>
<organism evidence="7 8">
    <name type="scientific">Lutibacter profundi</name>
    <dbReference type="NCBI Taxonomy" id="1622118"/>
    <lineage>
        <taxon>Bacteria</taxon>
        <taxon>Pseudomonadati</taxon>
        <taxon>Bacteroidota</taxon>
        <taxon>Flavobacteriia</taxon>
        <taxon>Flavobacteriales</taxon>
        <taxon>Flavobacteriaceae</taxon>
        <taxon>Lutibacter</taxon>
    </lineage>
</organism>
<feature type="transmembrane region" description="Helical" evidence="6">
    <location>
        <begin position="171"/>
        <end position="190"/>
    </location>
</feature>
<sequence length="302" mass="34605">MKFIAFLKLIRWKNLLLILYTLLLIRFLVFNSFNISLNLSPIQFIVLIISVLLITAAGYIINDIYDIKTDLINKPSKVIITKYFSVEQAKQFYLILNTCGIILGVALSLNIEKPTYSLIFIGASLLLYYYAKKLKSKPLIGNIVVSFLVACSFLILVVFDVNKTIQSNEQQLVTNAILILSLFAFFLNTIREIIKDIEDVKGDYNLKMNTLPILIGKKRAKQTALILCIIPIIILLFIIINYASIYKFTVLYLLLFTFIPLLYIALKLFYATSIKNYKKISILLKIIMFLGINSLLFFSFNT</sequence>
<protein>
    <recommendedName>
        <fullName evidence="9">Prenyltransferase</fullName>
    </recommendedName>
</protein>
<evidence type="ECO:0000256" key="3">
    <source>
        <dbReference type="ARBA" id="ARBA00022692"/>
    </source>
</evidence>
<keyword evidence="5 6" id="KW-0472">Membrane</keyword>
<evidence type="ECO:0000256" key="2">
    <source>
        <dbReference type="ARBA" id="ARBA00022475"/>
    </source>
</evidence>
<dbReference type="AlphaFoldDB" id="A0A0X8G4S9"/>
<keyword evidence="8" id="KW-1185">Reference proteome</keyword>
<dbReference type="GO" id="GO:0016765">
    <property type="term" value="F:transferase activity, transferring alkyl or aryl (other than methyl) groups"/>
    <property type="evidence" value="ECO:0007669"/>
    <property type="project" value="InterPro"/>
</dbReference>
<dbReference type="PANTHER" id="PTHR42723">
    <property type="entry name" value="CHLOROPHYLL SYNTHASE"/>
    <property type="match status" value="1"/>
</dbReference>
<dbReference type="RefSeq" id="WP_068205782.1">
    <property type="nucleotide sequence ID" value="NZ_CP013355.1"/>
</dbReference>
<dbReference type="CDD" id="cd13961">
    <property type="entry name" value="PT_UbiA_DGGGPS"/>
    <property type="match status" value="1"/>
</dbReference>
<dbReference type="PANTHER" id="PTHR42723:SF1">
    <property type="entry name" value="CHLOROPHYLL SYNTHASE, CHLOROPLASTIC"/>
    <property type="match status" value="1"/>
</dbReference>
<proteinExistence type="predicted"/>
<feature type="transmembrane region" description="Helical" evidence="6">
    <location>
        <begin position="92"/>
        <end position="109"/>
    </location>
</feature>
<evidence type="ECO:0000313" key="7">
    <source>
        <dbReference type="EMBL" id="AMC10064.1"/>
    </source>
</evidence>
<dbReference type="OrthoDB" id="9811562at2"/>
<feature type="transmembrane region" description="Helical" evidence="6">
    <location>
        <begin position="12"/>
        <end position="30"/>
    </location>
</feature>
<evidence type="ECO:0000256" key="1">
    <source>
        <dbReference type="ARBA" id="ARBA00004141"/>
    </source>
</evidence>
<evidence type="ECO:0000256" key="6">
    <source>
        <dbReference type="SAM" id="Phobius"/>
    </source>
</evidence>
<evidence type="ECO:0000256" key="4">
    <source>
        <dbReference type="ARBA" id="ARBA00022989"/>
    </source>
</evidence>
<keyword evidence="2" id="KW-1003">Cell membrane</keyword>
<evidence type="ECO:0008006" key="9">
    <source>
        <dbReference type="Google" id="ProtNLM"/>
    </source>
</evidence>
<comment type="subcellular location">
    <subcellularLocation>
        <location evidence="1">Membrane</location>
        <topology evidence="1">Multi-pass membrane protein</topology>
    </subcellularLocation>
</comment>
<feature type="transmembrane region" description="Helical" evidence="6">
    <location>
        <begin position="250"/>
        <end position="270"/>
    </location>
</feature>
<gene>
    <name evidence="7" type="ORF">Lupro_01805</name>
</gene>
<keyword evidence="3 6" id="KW-0812">Transmembrane</keyword>